<reference evidence="1" key="1">
    <citation type="submission" date="2018-05" db="EMBL/GenBank/DDBJ databases">
        <authorList>
            <person name="Lanie J.A."/>
            <person name="Ng W.-L."/>
            <person name="Kazmierczak K.M."/>
            <person name="Andrzejewski T.M."/>
            <person name="Davidsen T.M."/>
            <person name="Wayne K.J."/>
            <person name="Tettelin H."/>
            <person name="Glass J.I."/>
            <person name="Rusch D."/>
            <person name="Podicherti R."/>
            <person name="Tsui H.-C.T."/>
            <person name="Winkler M.E."/>
        </authorList>
    </citation>
    <scope>NUCLEOTIDE SEQUENCE</scope>
</reference>
<dbReference type="InterPro" id="IPR029063">
    <property type="entry name" value="SAM-dependent_MTases_sf"/>
</dbReference>
<dbReference type="GO" id="GO:0071424">
    <property type="term" value="F:rRNA (cytosine-N4-)-methyltransferase activity"/>
    <property type="evidence" value="ECO:0007669"/>
    <property type="project" value="TreeGrafter"/>
</dbReference>
<dbReference type="Pfam" id="PF01795">
    <property type="entry name" value="Methyltransf_5"/>
    <property type="match status" value="1"/>
</dbReference>
<proteinExistence type="predicted"/>
<organism evidence="1">
    <name type="scientific">marine metagenome</name>
    <dbReference type="NCBI Taxonomy" id="408172"/>
    <lineage>
        <taxon>unclassified sequences</taxon>
        <taxon>metagenomes</taxon>
        <taxon>ecological metagenomes</taxon>
    </lineage>
</organism>
<name>A0A382BSQ2_9ZZZZ</name>
<dbReference type="PANTHER" id="PTHR11265">
    <property type="entry name" value="S-ADENOSYL-METHYLTRANSFERASE MRAW"/>
    <property type="match status" value="1"/>
</dbReference>
<dbReference type="GO" id="GO:0070475">
    <property type="term" value="P:rRNA base methylation"/>
    <property type="evidence" value="ECO:0007669"/>
    <property type="project" value="TreeGrafter"/>
</dbReference>
<dbReference type="GO" id="GO:0005737">
    <property type="term" value="C:cytoplasm"/>
    <property type="evidence" value="ECO:0007669"/>
    <property type="project" value="TreeGrafter"/>
</dbReference>
<accession>A0A382BSQ2</accession>
<sequence length="114" mass="12344">MSRQHESVLGREVVNGLNLRGESLIVDGTLGDGGHSELILKSTVGVRVLGIDRDIEAIERAEKRLASFRDRVTLVHGNFSDIKTILKKVSVKNVDGLLLDLGVSSPQLDSAERG</sequence>
<dbReference type="EMBL" id="UINC01030960">
    <property type="protein sequence ID" value="SVB16217.1"/>
    <property type="molecule type" value="Genomic_DNA"/>
</dbReference>
<protein>
    <recommendedName>
        <fullName evidence="2">16S rRNA (Cytosine(1402)-N(4))-methyltransferase</fullName>
    </recommendedName>
</protein>
<evidence type="ECO:0000313" key="1">
    <source>
        <dbReference type="EMBL" id="SVB16217.1"/>
    </source>
</evidence>
<evidence type="ECO:0008006" key="2">
    <source>
        <dbReference type="Google" id="ProtNLM"/>
    </source>
</evidence>
<dbReference type="InterPro" id="IPR002903">
    <property type="entry name" value="RsmH"/>
</dbReference>
<gene>
    <name evidence="1" type="ORF">METZ01_LOCUS169071</name>
</gene>
<feature type="non-terminal residue" evidence="1">
    <location>
        <position position="114"/>
    </location>
</feature>
<dbReference type="AlphaFoldDB" id="A0A382BSQ2"/>
<dbReference type="PANTHER" id="PTHR11265:SF0">
    <property type="entry name" value="12S RRNA N4-METHYLCYTIDINE METHYLTRANSFERASE"/>
    <property type="match status" value="1"/>
</dbReference>
<dbReference type="SUPFAM" id="SSF53335">
    <property type="entry name" value="S-adenosyl-L-methionine-dependent methyltransferases"/>
    <property type="match status" value="1"/>
</dbReference>
<dbReference type="Gene3D" id="3.40.50.150">
    <property type="entry name" value="Vaccinia Virus protein VP39"/>
    <property type="match status" value="1"/>
</dbReference>